<gene>
    <name evidence="2" type="ORF">EI555_012783</name>
</gene>
<protein>
    <submittedName>
        <fullName evidence="2">Uncharacterized protein</fullName>
    </submittedName>
</protein>
<dbReference type="AlphaFoldDB" id="A0A4U1F022"/>
<feature type="region of interest" description="Disordered" evidence="1">
    <location>
        <begin position="323"/>
        <end position="373"/>
    </location>
</feature>
<dbReference type="EMBL" id="RWIC01000543">
    <property type="protein sequence ID" value="TKC42551.1"/>
    <property type="molecule type" value="Genomic_DNA"/>
</dbReference>
<organism evidence="2 3">
    <name type="scientific">Monodon monoceros</name>
    <name type="common">Narwhal</name>
    <name type="synonym">Ceratodon monodon</name>
    <dbReference type="NCBI Taxonomy" id="40151"/>
    <lineage>
        <taxon>Eukaryota</taxon>
        <taxon>Metazoa</taxon>
        <taxon>Chordata</taxon>
        <taxon>Craniata</taxon>
        <taxon>Vertebrata</taxon>
        <taxon>Euteleostomi</taxon>
        <taxon>Mammalia</taxon>
        <taxon>Eutheria</taxon>
        <taxon>Laurasiatheria</taxon>
        <taxon>Artiodactyla</taxon>
        <taxon>Whippomorpha</taxon>
        <taxon>Cetacea</taxon>
        <taxon>Odontoceti</taxon>
        <taxon>Monodontidae</taxon>
        <taxon>Monodon</taxon>
    </lineage>
</organism>
<feature type="compositionally biased region" description="Basic and acidic residues" evidence="1">
    <location>
        <begin position="355"/>
        <end position="373"/>
    </location>
</feature>
<feature type="region of interest" description="Disordered" evidence="1">
    <location>
        <begin position="1"/>
        <end position="102"/>
    </location>
</feature>
<feature type="non-terminal residue" evidence="2">
    <location>
        <position position="1"/>
    </location>
</feature>
<comment type="caution">
    <text evidence="2">The sequence shown here is derived from an EMBL/GenBank/DDBJ whole genome shotgun (WGS) entry which is preliminary data.</text>
</comment>
<accession>A0A4U1F022</accession>
<sequence>ARAPPARRGPALRAPTRGGDPRGPGFRARTAGGVCEASPSERRGAGTPREPEMKPRAMDTGVEPGARGERNPGRPLTTETRTQARKRAGSGNGRAEPAEAEVHPMEWRGAGCRLLRRLHAWSCGRGAQSLDLGVWPGGVEVAVGTYPQSPRGTGEPPKGLEMDSGKRLFKAFLGKMPESQSSQENGQPSAPPSPAVAWGQPGAPSSTVGSAPLPANPTPGTTERRDPSQGELCPQSRDGVLLTRKAGSRQEDLSTRVWPKCFWRLCFETAPGVHPLCLRLVHPRHGRLFPGVSPHLGLVRHRLSGTSPAGTAWPYQSLGPYPFQPESHESRPHLQWSLQGPSAPHGGDTCSQKGSDLRLRPRSEKTYPDKGLQ</sequence>
<feature type="region of interest" description="Disordered" evidence="1">
    <location>
        <begin position="177"/>
        <end position="249"/>
    </location>
</feature>
<evidence type="ECO:0000256" key="1">
    <source>
        <dbReference type="SAM" id="MobiDB-lite"/>
    </source>
</evidence>
<feature type="compositionally biased region" description="Low complexity" evidence="1">
    <location>
        <begin position="1"/>
        <end position="18"/>
    </location>
</feature>
<evidence type="ECO:0000313" key="2">
    <source>
        <dbReference type="EMBL" id="TKC42551.1"/>
    </source>
</evidence>
<feature type="compositionally biased region" description="Basic and acidic residues" evidence="1">
    <location>
        <begin position="39"/>
        <end position="57"/>
    </location>
</feature>
<proteinExistence type="predicted"/>
<name>A0A4U1F022_MONMO</name>
<feature type="non-terminal residue" evidence="2">
    <location>
        <position position="373"/>
    </location>
</feature>
<evidence type="ECO:0000313" key="3">
    <source>
        <dbReference type="Proteomes" id="UP000308365"/>
    </source>
</evidence>
<dbReference type="Proteomes" id="UP000308365">
    <property type="component" value="Unassembled WGS sequence"/>
</dbReference>
<reference evidence="3" key="1">
    <citation type="journal article" date="2019" name="IScience">
        <title>Narwhal Genome Reveals Long-Term Low Genetic Diversity despite Current Large Abundance Size.</title>
        <authorList>
            <person name="Westbury M.V."/>
            <person name="Petersen B."/>
            <person name="Garde E."/>
            <person name="Heide-Jorgensen M.P."/>
            <person name="Lorenzen E.D."/>
        </authorList>
    </citation>
    <scope>NUCLEOTIDE SEQUENCE [LARGE SCALE GENOMIC DNA]</scope>
</reference>
<feature type="compositionally biased region" description="Polar residues" evidence="1">
    <location>
        <begin position="178"/>
        <end position="188"/>
    </location>
</feature>